<keyword evidence="7" id="KW-1185">Reference proteome</keyword>
<dbReference type="EMBL" id="CP091196">
    <property type="protein sequence ID" value="UQS23873.1"/>
    <property type="molecule type" value="Genomic_DNA"/>
</dbReference>
<comment type="subcellular location">
    <subcellularLocation>
        <location evidence="1">Periplasm</location>
    </subcellularLocation>
</comment>
<keyword evidence="4" id="KW-0574">Periplasm</keyword>
<dbReference type="SUPFAM" id="SSF53850">
    <property type="entry name" value="Periplasmic binding protein-like II"/>
    <property type="match status" value="1"/>
</dbReference>
<dbReference type="NCBIfam" id="NF011620">
    <property type="entry name" value="PRK15046.1"/>
    <property type="match status" value="1"/>
</dbReference>
<gene>
    <name evidence="6" type="ORF">L1857_14055</name>
</gene>
<keyword evidence="2" id="KW-0813">Transport</keyword>
<evidence type="ECO:0000256" key="3">
    <source>
        <dbReference type="ARBA" id="ARBA00022729"/>
    </source>
</evidence>
<evidence type="ECO:0000256" key="1">
    <source>
        <dbReference type="ARBA" id="ARBA00004418"/>
    </source>
</evidence>
<evidence type="ECO:0000313" key="6">
    <source>
        <dbReference type="EMBL" id="UQS23873.1"/>
    </source>
</evidence>
<reference evidence="6" key="1">
    <citation type="submission" date="2022-01" db="EMBL/GenBank/DDBJ databases">
        <title>PSI-footprinting approach for the identification of protein synthesis inhibitor producers.</title>
        <authorList>
            <person name="Handel F."/>
            <person name="Kulik A."/>
            <person name="Wex K.W."/>
            <person name="Berscheid A."/>
            <person name="Saur J.S."/>
            <person name="Winkler A."/>
            <person name="Wibberg D."/>
            <person name="Kalinowski J."/>
            <person name="Broetz-Oesterhelt H."/>
            <person name="Mast Y."/>
        </authorList>
    </citation>
    <scope>NUCLEOTIDE SEQUENCE</scope>
    <source>
        <strain evidence="6">KNN 49.3e</strain>
    </source>
</reference>
<protein>
    <submittedName>
        <fullName evidence="6">2-aminoethylphosphonate ABC transporter substrate-binding protein</fullName>
    </submittedName>
</protein>
<evidence type="ECO:0000256" key="5">
    <source>
        <dbReference type="SAM" id="SignalP"/>
    </source>
</evidence>
<accession>A0ABY4NUZ3</accession>
<dbReference type="PANTHER" id="PTHR30006:SF3">
    <property type="entry name" value="THIAMINE-BINDING PERIPLASMIC PROTEIN"/>
    <property type="match status" value="1"/>
</dbReference>
<evidence type="ECO:0000256" key="4">
    <source>
        <dbReference type="ARBA" id="ARBA00022764"/>
    </source>
</evidence>
<dbReference type="PANTHER" id="PTHR30006">
    <property type="entry name" value="THIAMINE-BINDING PERIPLASMIC PROTEIN-RELATED"/>
    <property type="match status" value="1"/>
</dbReference>
<dbReference type="PROSITE" id="PS51257">
    <property type="entry name" value="PROKAR_LIPOPROTEIN"/>
    <property type="match status" value="1"/>
</dbReference>
<proteinExistence type="predicted"/>
<dbReference type="Gene3D" id="3.40.190.10">
    <property type="entry name" value="Periplasmic binding protein-like II"/>
    <property type="match status" value="2"/>
</dbReference>
<evidence type="ECO:0000313" key="7">
    <source>
        <dbReference type="Proteomes" id="UP000830158"/>
    </source>
</evidence>
<feature type="chain" id="PRO_5045385873" evidence="5">
    <location>
        <begin position="25"/>
        <end position="322"/>
    </location>
</feature>
<dbReference type="Proteomes" id="UP000830158">
    <property type="component" value="Chromosome"/>
</dbReference>
<evidence type="ECO:0000256" key="2">
    <source>
        <dbReference type="ARBA" id="ARBA00022448"/>
    </source>
</evidence>
<keyword evidence="3 5" id="KW-0732">Signal</keyword>
<name>A0ABY4NUZ3_9PSEU</name>
<dbReference type="Pfam" id="PF13531">
    <property type="entry name" value="SBP_bac_11"/>
    <property type="match status" value="1"/>
</dbReference>
<feature type="signal peptide" evidence="5">
    <location>
        <begin position="1"/>
        <end position="24"/>
    </location>
</feature>
<sequence>MRRKLSVALAAVLMAVLSACGGTAGGNGTDVVTLYTADGLEDWYAQRFGEFTARTGITVQVVTAGSGEVTSRVEKERANPQADVLVTLPPFIQRAASQNLLTGSGYAPMINNYLCFIATTGQPAPRTWDDLLDPKYRGKLQYSTPGEAGDGTAVLLQLQHVFGKQGALDYLARLQANNVGPSSSTGKLQPKVAKGELLVANGDVQMNLAEIEASGGFEVFFPADATGTRSTFALPYYAGQVAGGPHPDNARKLVDFLFSPQVQATAVDAYGLPGRADVAVSGPKADRIKAVLQGVEIWQPDWNAVLAGLDADLDAYRKAVGR</sequence>
<dbReference type="RefSeq" id="WP_249465273.1">
    <property type="nucleotide sequence ID" value="NZ_CP091196.1"/>
</dbReference>
<organism evidence="6 7">
    <name type="scientific">Amycolatopsis thermalba</name>
    <dbReference type="NCBI Taxonomy" id="944492"/>
    <lineage>
        <taxon>Bacteria</taxon>
        <taxon>Bacillati</taxon>
        <taxon>Actinomycetota</taxon>
        <taxon>Actinomycetes</taxon>
        <taxon>Pseudonocardiales</taxon>
        <taxon>Pseudonocardiaceae</taxon>
        <taxon>Amycolatopsis</taxon>
    </lineage>
</organism>